<comment type="caution">
    <text evidence="2">The sequence shown here is derived from an EMBL/GenBank/DDBJ whole genome shotgun (WGS) entry which is preliminary data.</text>
</comment>
<reference evidence="3" key="1">
    <citation type="journal article" date="2023" name="Proc. Natl. Acad. Sci. U.S.A.">
        <title>Genomic and structural basis for evolution of tropane alkaloid biosynthesis.</title>
        <authorList>
            <person name="Wanga Y.-J."/>
            <person name="Taina T."/>
            <person name="Yua J.-Y."/>
            <person name="Lia J."/>
            <person name="Xua B."/>
            <person name="Chenc J."/>
            <person name="D'Auriad J.C."/>
            <person name="Huanga J.-P."/>
            <person name="Huanga S.-X."/>
        </authorList>
    </citation>
    <scope>NUCLEOTIDE SEQUENCE [LARGE SCALE GENOMIC DNA]</scope>
    <source>
        <strain evidence="3">cv. KIB-2019</strain>
    </source>
</reference>
<sequence>MKKPKRFNIHGMALIMQFFELEMLAMMLTHLEFPSLADRLETAVKRVIAEGKFRRKDIGGDSTIQEVVDAIIAAVD</sequence>
<evidence type="ECO:0000256" key="1">
    <source>
        <dbReference type="SAM" id="Phobius"/>
    </source>
</evidence>
<name>A0A9Q1MSS9_9SOLA</name>
<evidence type="ECO:0000313" key="3">
    <source>
        <dbReference type="Proteomes" id="UP001152561"/>
    </source>
</evidence>
<evidence type="ECO:0000313" key="2">
    <source>
        <dbReference type="EMBL" id="KAJ8567698.1"/>
    </source>
</evidence>
<dbReference type="OrthoDB" id="10261637at2759"/>
<gene>
    <name evidence="2" type="ORF">K7X08_019906</name>
</gene>
<dbReference type="SUPFAM" id="SSF53659">
    <property type="entry name" value="Isocitrate/Isopropylmalate dehydrogenase-like"/>
    <property type="match status" value="1"/>
</dbReference>
<dbReference type="EMBL" id="JAJAGQ010000003">
    <property type="protein sequence ID" value="KAJ8567698.1"/>
    <property type="molecule type" value="Genomic_DNA"/>
</dbReference>
<keyword evidence="1" id="KW-0812">Transmembrane</keyword>
<keyword evidence="3" id="KW-1185">Reference proteome</keyword>
<evidence type="ECO:0008006" key="4">
    <source>
        <dbReference type="Google" id="ProtNLM"/>
    </source>
</evidence>
<dbReference type="AlphaFoldDB" id="A0A9Q1MSS9"/>
<keyword evidence="1" id="KW-1133">Transmembrane helix</keyword>
<proteinExistence type="predicted"/>
<dbReference type="Gene3D" id="3.40.718.10">
    <property type="entry name" value="Isopropylmalate Dehydrogenase"/>
    <property type="match status" value="1"/>
</dbReference>
<feature type="transmembrane region" description="Helical" evidence="1">
    <location>
        <begin position="12"/>
        <end position="31"/>
    </location>
</feature>
<organism evidence="2 3">
    <name type="scientific">Anisodus acutangulus</name>
    <dbReference type="NCBI Taxonomy" id="402998"/>
    <lineage>
        <taxon>Eukaryota</taxon>
        <taxon>Viridiplantae</taxon>
        <taxon>Streptophyta</taxon>
        <taxon>Embryophyta</taxon>
        <taxon>Tracheophyta</taxon>
        <taxon>Spermatophyta</taxon>
        <taxon>Magnoliopsida</taxon>
        <taxon>eudicotyledons</taxon>
        <taxon>Gunneridae</taxon>
        <taxon>Pentapetalae</taxon>
        <taxon>asterids</taxon>
        <taxon>lamiids</taxon>
        <taxon>Solanales</taxon>
        <taxon>Solanaceae</taxon>
        <taxon>Solanoideae</taxon>
        <taxon>Hyoscyameae</taxon>
        <taxon>Anisodus</taxon>
    </lineage>
</organism>
<keyword evidence="1" id="KW-0472">Membrane</keyword>
<protein>
    <recommendedName>
        <fullName evidence="4">Isopropylmalate dehydrogenase-like domain-containing protein</fullName>
    </recommendedName>
</protein>
<dbReference type="Proteomes" id="UP001152561">
    <property type="component" value="Unassembled WGS sequence"/>
</dbReference>
<accession>A0A9Q1MSS9</accession>